<dbReference type="AlphaFoldDB" id="A0A9D2KKV7"/>
<reference evidence="1" key="1">
    <citation type="journal article" date="2021" name="PeerJ">
        <title>Extensive microbial diversity within the chicken gut microbiome revealed by metagenomics and culture.</title>
        <authorList>
            <person name="Gilroy R."/>
            <person name="Ravi A."/>
            <person name="Getino M."/>
            <person name="Pursley I."/>
            <person name="Horton D.L."/>
            <person name="Alikhan N.F."/>
            <person name="Baker D."/>
            <person name="Gharbi K."/>
            <person name="Hall N."/>
            <person name="Watson M."/>
            <person name="Adriaenssens E.M."/>
            <person name="Foster-Nyarko E."/>
            <person name="Jarju S."/>
            <person name="Secka A."/>
            <person name="Antonio M."/>
            <person name="Oren A."/>
            <person name="Chaudhuri R.R."/>
            <person name="La Ragione R."/>
            <person name="Hildebrand F."/>
            <person name="Pallen M.J."/>
        </authorList>
    </citation>
    <scope>NUCLEOTIDE SEQUENCE</scope>
    <source>
        <strain evidence="1">CHK186-16707</strain>
    </source>
</reference>
<evidence type="ECO:0000313" key="1">
    <source>
        <dbReference type="EMBL" id="HJA08580.1"/>
    </source>
</evidence>
<sequence length="84" mass="9994">METFLQSPLPETITELEDQIALIEKAQAQCVRTIRDLMEREDPLHGVAFPAEIHELHQQKNMLETHKEFRKVRIRRLRFQENGD</sequence>
<protein>
    <submittedName>
        <fullName evidence="1">Uncharacterized protein</fullName>
    </submittedName>
</protein>
<dbReference type="Proteomes" id="UP000824225">
    <property type="component" value="Unassembled WGS sequence"/>
</dbReference>
<proteinExistence type="predicted"/>
<comment type="caution">
    <text evidence="1">The sequence shown here is derived from an EMBL/GenBank/DDBJ whole genome shotgun (WGS) entry which is preliminary data.</text>
</comment>
<gene>
    <name evidence="1" type="ORF">H9962_05260</name>
</gene>
<accession>A0A9D2KKV7</accession>
<evidence type="ECO:0000313" key="2">
    <source>
        <dbReference type="Proteomes" id="UP000824225"/>
    </source>
</evidence>
<dbReference type="EMBL" id="DXAN01000017">
    <property type="protein sequence ID" value="HJA08580.1"/>
    <property type="molecule type" value="Genomic_DNA"/>
</dbReference>
<reference evidence="1" key="2">
    <citation type="submission" date="2021-04" db="EMBL/GenBank/DDBJ databases">
        <authorList>
            <person name="Gilroy R."/>
        </authorList>
    </citation>
    <scope>NUCLEOTIDE SEQUENCE</scope>
    <source>
        <strain evidence="1">CHK186-16707</strain>
    </source>
</reference>
<organism evidence="1 2">
    <name type="scientific">Candidatus Mailhella merdigallinarum</name>
    <dbReference type="NCBI Taxonomy" id="2838658"/>
    <lineage>
        <taxon>Bacteria</taxon>
        <taxon>Pseudomonadati</taxon>
        <taxon>Thermodesulfobacteriota</taxon>
        <taxon>Desulfovibrionia</taxon>
        <taxon>Desulfovibrionales</taxon>
        <taxon>Desulfovibrionaceae</taxon>
        <taxon>Mailhella</taxon>
    </lineage>
</organism>
<name>A0A9D2KKV7_9BACT</name>